<dbReference type="AlphaFoldDB" id="A0A6H1NWK2"/>
<dbReference type="SUPFAM" id="SSF53448">
    <property type="entry name" value="Nucleotide-diphospho-sugar transferases"/>
    <property type="match status" value="1"/>
</dbReference>
<dbReference type="CDD" id="cd02511">
    <property type="entry name" value="Beta4Glucosyltransferase"/>
    <property type="match status" value="1"/>
</dbReference>
<protein>
    <submittedName>
        <fullName evidence="2">Glycosyltransferase family 2 protein</fullName>
    </submittedName>
</protein>
<organism evidence="2 3">
    <name type="scientific">Priestia megaterium</name>
    <name type="common">Bacillus megaterium</name>
    <dbReference type="NCBI Taxonomy" id="1404"/>
    <lineage>
        <taxon>Bacteria</taxon>
        <taxon>Bacillati</taxon>
        <taxon>Bacillota</taxon>
        <taxon>Bacilli</taxon>
        <taxon>Bacillales</taxon>
        <taxon>Bacillaceae</taxon>
        <taxon>Priestia</taxon>
    </lineage>
</organism>
<accession>A0A6H1NWK2</accession>
<sequence>MVDLTVVILTKNEEKNLKKCIDSFHGIAKRFVLIDSYSTDSTLDVAASLGADVYQHPFTTHAAQKNWGIENAEINTEWVMSIDADEELTPELAAEIDEKLPQLDESITGIELKRRLYFMGRWIKHGGKYPEIHLRIFRKEKAEFEHAIMDEHMVLKEGSRIRFKHDFIDNNTKTLEWWIGKHNWYSDLEVNDYKNKKLALIGSVPLSPVVGDKTSYYTEQIDQREYVEPKLFGTNTERKKWLKYIVYYKTPLMVRAHWYFIYRYYFKLGFLDGKQGLIFHFLQGYWYRFLVDAKLFEMEQTGVVYKNLEDLKQMKK</sequence>
<evidence type="ECO:0000259" key="1">
    <source>
        <dbReference type="Pfam" id="PF00535"/>
    </source>
</evidence>
<dbReference type="Gene3D" id="3.90.550.10">
    <property type="entry name" value="Spore Coat Polysaccharide Biosynthesis Protein SpsA, Chain A"/>
    <property type="match status" value="1"/>
</dbReference>
<dbReference type="InterPro" id="IPR029044">
    <property type="entry name" value="Nucleotide-diphossugar_trans"/>
</dbReference>
<gene>
    <name evidence="2" type="ORF">HFZ78_01900</name>
</gene>
<dbReference type="Proteomes" id="UP000501868">
    <property type="component" value="Chromosome"/>
</dbReference>
<evidence type="ECO:0000313" key="2">
    <source>
        <dbReference type="EMBL" id="QIZ05648.1"/>
    </source>
</evidence>
<dbReference type="EMBL" id="CP051128">
    <property type="protein sequence ID" value="QIZ05648.1"/>
    <property type="molecule type" value="Genomic_DNA"/>
</dbReference>
<proteinExistence type="predicted"/>
<name>A0A6H1NWK2_PRIMG</name>
<dbReference type="PANTHER" id="PTHR43630">
    <property type="entry name" value="POLY-BETA-1,6-N-ACETYL-D-GLUCOSAMINE SYNTHASE"/>
    <property type="match status" value="1"/>
</dbReference>
<reference evidence="2 3" key="1">
    <citation type="submission" date="2020-04" db="EMBL/GenBank/DDBJ databases">
        <title>Genome-Wide Identification of 5-Methylcytosine Sites in Bacterial Genomes By High-Throughput Sequencing of MspJI Restriction Fragments.</title>
        <authorList>
            <person name="Wu V."/>
        </authorList>
    </citation>
    <scope>NUCLEOTIDE SEQUENCE [LARGE SCALE GENOMIC DNA]</scope>
    <source>
        <strain evidence="2 3">S2</strain>
    </source>
</reference>
<dbReference type="GO" id="GO:0016740">
    <property type="term" value="F:transferase activity"/>
    <property type="evidence" value="ECO:0007669"/>
    <property type="project" value="UniProtKB-KW"/>
</dbReference>
<feature type="domain" description="Glycosyltransferase 2-like" evidence="1">
    <location>
        <begin position="5"/>
        <end position="117"/>
    </location>
</feature>
<reference evidence="2 3" key="2">
    <citation type="submission" date="2020-04" db="EMBL/GenBank/DDBJ databases">
        <authorList>
            <person name="Fomenkov A."/>
            <person name="Anton B.P."/>
            <person name="Roberts R.J."/>
        </authorList>
    </citation>
    <scope>NUCLEOTIDE SEQUENCE [LARGE SCALE GENOMIC DNA]</scope>
    <source>
        <strain evidence="2 3">S2</strain>
    </source>
</reference>
<keyword evidence="2" id="KW-0808">Transferase</keyword>
<dbReference type="PANTHER" id="PTHR43630:SF2">
    <property type="entry name" value="GLYCOSYLTRANSFERASE"/>
    <property type="match status" value="1"/>
</dbReference>
<evidence type="ECO:0000313" key="3">
    <source>
        <dbReference type="Proteomes" id="UP000501868"/>
    </source>
</evidence>
<dbReference type="Pfam" id="PF00535">
    <property type="entry name" value="Glycos_transf_2"/>
    <property type="match status" value="1"/>
</dbReference>
<dbReference type="InterPro" id="IPR001173">
    <property type="entry name" value="Glyco_trans_2-like"/>
</dbReference>